<evidence type="ECO:0000259" key="6">
    <source>
        <dbReference type="SMART" id="SM01340"/>
    </source>
</evidence>
<dbReference type="Gene3D" id="3.30.230.10">
    <property type="match status" value="1"/>
</dbReference>
<dbReference type="Pfam" id="PF01119">
    <property type="entry name" value="DNA_mis_repair"/>
    <property type="match status" value="1"/>
</dbReference>
<dbReference type="PANTHER" id="PTHR10073:SF12">
    <property type="entry name" value="DNA MISMATCH REPAIR PROTEIN MLH1"/>
    <property type="match status" value="1"/>
</dbReference>
<keyword evidence="2 4" id="KW-0227">DNA damage</keyword>
<dbReference type="GO" id="GO:0030983">
    <property type="term" value="F:mismatched DNA binding"/>
    <property type="evidence" value="ECO:0007669"/>
    <property type="project" value="InterPro"/>
</dbReference>
<evidence type="ECO:0000313" key="7">
    <source>
        <dbReference type="EMBL" id="AEE97105.1"/>
    </source>
</evidence>
<dbReference type="GO" id="GO:0140664">
    <property type="term" value="F:ATP-dependent DNA damage sensor activity"/>
    <property type="evidence" value="ECO:0007669"/>
    <property type="project" value="InterPro"/>
</dbReference>
<dbReference type="GO" id="GO:0006298">
    <property type="term" value="P:mismatch repair"/>
    <property type="evidence" value="ECO:0007669"/>
    <property type="project" value="UniProtKB-UniRule"/>
</dbReference>
<dbReference type="InterPro" id="IPR014721">
    <property type="entry name" value="Ribsml_uS5_D2-typ_fold_subgr"/>
</dbReference>
<comment type="function">
    <text evidence="4">This protein is involved in the repair of mismatches in DNA. It is required for dam-dependent methyl-directed DNA mismatch repair. May act as a 'molecular matchmaker', a protein that promotes the formation of a stable complex between two or more DNA-binding proteins in an ATP-dependent manner without itself being part of a final effector complex.</text>
</comment>
<dbReference type="FunFam" id="3.30.565.10:FF:000003">
    <property type="entry name" value="DNA mismatch repair endonuclease MutL"/>
    <property type="match status" value="1"/>
</dbReference>
<evidence type="ECO:0000259" key="5">
    <source>
        <dbReference type="SMART" id="SM00853"/>
    </source>
</evidence>
<dbReference type="SUPFAM" id="SSF54211">
    <property type="entry name" value="Ribosomal protein S5 domain 2-like"/>
    <property type="match status" value="1"/>
</dbReference>
<protein>
    <recommendedName>
        <fullName evidence="4">DNA mismatch repair protein MutL</fullName>
    </recommendedName>
</protein>
<dbReference type="Pfam" id="PF13589">
    <property type="entry name" value="HATPase_c_3"/>
    <property type="match status" value="1"/>
</dbReference>
<dbReference type="NCBIfam" id="TIGR00585">
    <property type="entry name" value="mutl"/>
    <property type="match status" value="1"/>
</dbReference>
<dbReference type="KEGG" id="mas:Mahau_1929"/>
<dbReference type="Proteomes" id="UP000008457">
    <property type="component" value="Chromosome"/>
</dbReference>
<dbReference type="Gene3D" id="3.30.1540.20">
    <property type="entry name" value="MutL, C-terminal domain, dimerisation subdomain"/>
    <property type="match status" value="1"/>
</dbReference>
<keyword evidence="8" id="KW-1185">Reference proteome</keyword>
<dbReference type="SUPFAM" id="SSF55874">
    <property type="entry name" value="ATPase domain of HSP90 chaperone/DNA topoisomerase II/histidine kinase"/>
    <property type="match status" value="1"/>
</dbReference>
<dbReference type="InterPro" id="IPR042121">
    <property type="entry name" value="MutL_C_regsub"/>
</dbReference>
<reference evidence="7 8" key="2">
    <citation type="journal article" date="2011" name="Stand. Genomic Sci.">
        <title>Complete genome sequence of Mahella australiensis type strain (50-1 BON).</title>
        <authorList>
            <person name="Sikorski J."/>
            <person name="Teshima H."/>
            <person name="Nolan M."/>
            <person name="Lucas S."/>
            <person name="Hammon N."/>
            <person name="Deshpande S."/>
            <person name="Cheng J.F."/>
            <person name="Pitluck S."/>
            <person name="Liolios K."/>
            <person name="Pagani I."/>
            <person name="Ivanova N."/>
            <person name="Huntemann M."/>
            <person name="Mavromatis K."/>
            <person name="Ovchinikova G."/>
            <person name="Pati A."/>
            <person name="Tapia R."/>
            <person name="Han C."/>
            <person name="Goodwin L."/>
            <person name="Chen A."/>
            <person name="Palaniappan K."/>
            <person name="Land M."/>
            <person name="Hauser L."/>
            <person name="Ngatchou-Djao O.D."/>
            <person name="Rohde M."/>
            <person name="Pukall R."/>
            <person name="Spring S."/>
            <person name="Abt B."/>
            <person name="Goker M."/>
            <person name="Detter J.C."/>
            <person name="Woyke T."/>
            <person name="Bristow J."/>
            <person name="Markowitz V."/>
            <person name="Hugenholtz P."/>
            <person name="Eisen J.A."/>
            <person name="Kyrpides N.C."/>
            <person name="Klenk H.P."/>
            <person name="Lapidus A."/>
        </authorList>
    </citation>
    <scope>NUCLEOTIDE SEQUENCE [LARGE SCALE GENOMIC DNA]</scope>
    <source>
        <strain evidence="8">DSM 15567 / CIP 107919 / 50-1 BON</strain>
    </source>
</reference>
<dbReference type="InterPro" id="IPR036890">
    <property type="entry name" value="HATPase_C_sf"/>
</dbReference>
<keyword evidence="3 4" id="KW-0234">DNA repair</keyword>
<dbReference type="InterPro" id="IPR014790">
    <property type="entry name" value="MutL_C"/>
</dbReference>
<sequence>MLDQDTRSKIAAGEVVERPASVVKELVENSIDAAATAITVEIENGGMTLIRVTDNGEGMEREDAVLAFERHATSKIARADDLEAIFTLGFRGEALASIAAVSKVRMETVRQGSSEGTFVEIEGGKLISQGVIGRPGGTSVTVSDLFYNTPARLKYVKSPKTEASRIKDIIDRFVLGYPHLSFRYLSVGKQVLYSPGTGHLDEAIAAVYGHETAKKMISVQYEWEGIEINGYIGSPDTARANRAFQTFFVNGRYIRSPLLSRALEEAFSTLIMVNRFPMCVINITLDPHDVDVNVHPAKTEVRFTDDRRVAAVFFHAIKRALSGDGMSSEQDQDNGIIEPVREDGQQAQTERNLDRQPVLPWVDNGRSYHQQNFASIDKVNDDRGAYEAPSMRVIGVLFSTYLLIEKTDQLYIIDQHAAHERILYEQYMSMLQKQHLELQYLVSPLVLDITPQERQLLEDNMELLRSMGFEIEEFDSDTYVLRAVPVLFGRPRAEGLLKDIIDGMRLFDAHSPYDYRREEVMMMACRSAVKAHDHLDQSQIIRLAGEILSGNVPPTCPHGRPIVRSISKYELEKMFKRVQ</sequence>
<dbReference type="Pfam" id="PF08676">
    <property type="entry name" value="MutL_C"/>
    <property type="match status" value="1"/>
</dbReference>
<evidence type="ECO:0000313" key="8">
    <source>
        <dbReference type="Proteomes" id="UP000008457"/>
    </source>
</evidence>
<dbReference type="Gene3D" id="3.30.1370.100">
    <property type="entry name" value="MutL, C-terminal domain, regulatory subdomain"/>
    <property type="match status" value="1"/>
</dbReference>
<dbReference type="InterPro" id="IPR014762">
    <property type="entry name" value="DNA_mismatch_repair_CS"/>
</dbReference>
<dbReference type="SUPFAM" id="SSF118116">
    <property type="entry name" value="DNA mismatch repair protein MutL"/>
    <property type="match status" value="1"/>
</dbReference>
<dbReference type="GO" id="GO:0016887">
    <property type="term" value="F:ATP hydrolysis activity"/>
    <property type="evidence" value="ECO:0007669"/>
    <property type="project" value="InterPro"/>
</dbReference>
<dbReference type="InterPro" id="IPR037198">
    <property type="entry name" value="MutL_C_sf"/>
</dbReference>
<feature type="domain" description="DNA mismatch repair protein S5" evidence="6">
    <location>
        <begin position="204"/>
        <end position="322"/>
    </location>
</feature>
<dbReference type="HAMAP" id="MF_00149">
    <property type="entry name" value="DNA_mis_repair"/>
    <property type="match status" value="1"/>
</dbReference>
<evidence type="ECO:0000256" key="1">
    <source>
        <dbReference type="ARBA" id="ARBA00006082"/>
    </source>
</evidence>
<comment type="similarity">
    <text evidence="1 4">Belongs to the DNA mismatch repair MutL/HexB family.</text>
</comment>
<dbReference type="AlphaFoldDB" id="F4A1Q5"/>
<evidence type="ECO:0000256" key="2">
    <source>
        <dbReference type="ARBA" id="ARBA00022763"/>
    </source>
</evidence>
<dbReference type="Gene3D" id="3.30.565.10">
    <property type="entry name" value="Histidine kinase-like ATPase, C-terminal domain"/>
    <property type="match status" value="1"/>
</dbReference>
<name>F4A1Q5_MAHA5</name>
<dbReference type="HOGENOM" id="CLU_004131_4_1_9"/>
<dbReference type="InterPro" id="IPR020568">
    <property type="entry name" value="Ribosomal_Su5_D2-typ_SF"/>
</dbReference>
<dbReference type="CDD" id="cd16926">
    <property type="entry name" value="HATPase_MutL-MLH-PMS-like"/>
    <property type="match status" value="1"/>
</dbReference>
<feature type="domain" description="MutL C-terminal dimerisation" evidence="5">
    <location>
        <begin position="393"/>
        <end position="535"/>
    </location>
</feature>
<dbReference type="PROSITE" id="PS00058">
    <property type="entry name" value="DNA_MISMATCH_REPAIR_1"/>
    <property type="match status" value="1"/>
</dbReference>
<evidence type="ECO:0000256" key="4">
    <source>
        <dbReference type="HAMAP-Rule" id="MF_00149"/>
    </source>
</evidence>
<reference evidence="8" key="1">
    <citation type="submission" date="2010-11" db="EMBL/GenBank/DDBJ databases">
        <title>The complete genome of Mahella australiensis DSM 15567.</title>
        <authorList>
            <consortium name="US DOE Joint Genome Institute (JGI-PGF)"/>
            <person name="Lucas S."/>
            <person name="Copeland A."/>
            <person name="Lapidus A."/>
            <person name="Bruce D."/>
            <person name="Goodwin L."/>
            <person name="Pitluck S."/>
            <person name="Kyrpides N."/>
            <person name="Mavromatis K."/>
            <person name="Pagani I."/>
            <person name="Ivanova N."/>
            <person name="Teshima H."/>
            <person name="Brettin T."/>
            <person name="Detter J.C."/>
            <person name="Han C."/>
            <person name="Tapia R."/>
            <person name="Land M."/>
            <person name="Hauser L."/>
            <person name="Markowitz V."/>
            <person name="Cheng J.-F."/>
            <person name="Hugenholtz P."/>
            <person name="Woyke T."/>
            <person name="Wu D."/>
            <person name="Spring S."/>
            <person name="Pukall R."/>
            <person name="Steenblock K."/>
            <person name="Schneider S."/>
            <person name="Klenk H.-P."/>
            <person name="Eisen J.A."/>
        </authorList>
    </citation>
    <scope>NUCLEOTIDE SEQUENCE [LARGE SCALE GENOMIC DNA]</scope>
    <source>
        <strain evidence="8">DSM 15567 / CIP 107919 / 50-1 BON</strain>
    </source>
</reference>
<dbReference type="CDD" id="cd00782">
    <property type="entry name" value="MutL_Trans"/>
    <property type="match status" value="1"/>
</dbReference>
<dbReference type="EMBL" id="CP002360">
    <property type="protein sequence ID" value="AEE97105.1"/>
    <property type="molecule type" value="Genomic_DNA"/>
</dbReference>
<dbReference type="InterPro" id="IPR013507">
    <property type="entry name" value="DNA_mismatch_S5_2-like"/>
</dbReference>
<evidence type="ECO:0000256" key="3">
    <source>
        <dbReference type="ARBA" id="ARBA00023204"/>
    </source>
</evidence>
<dbReference type="InterPro" id="IPR042120">
    <property type="entry name" value="MutL_C_dimsub"/>
</dbReference>
<dbReference type="InterPro" id="IPR020667">
    <property type="entry name" value="DNA_mismatch_repair_MutL"/>
</dbReference>
<gene>
    <name evidence="4" type="primary">mutL</name>
    <name evidence="7" type="ordered locus">Mahau_1929</name>
</gene>
<dbReference type="OrthoDB" id="9763467at2"/>
<dbReference type="RefSeq" id="WP_013781533.1">
    <property type="nucleotide sequence ID" value="NC_015520.1"/>
</dbReference>
<dbReference type="InterPro" id="IPR002099">
    <property type="entry name" value="MutL/Mlh/PMS"/>
</dbReference>
<proteinExistence type="inferred from homology"/>
<dbReference type="PANTHER" id="PTHR10073">
    <property type="entry name" value="DNA MISMATCH REPAIR PROTEIN MLH, PMS, MUTL"/>
    <property type="match status" value="1"/>
</dbReference>
<organism evidence="7 8">
    <name type="scientific">Mahella australiensis (strain DSM 15567 / CIP 107919 / 50-1 BON)</name>
    <dbReference type="NCBI Taxonomy" id="697281"/>
    <lineage>
        <taxon>Bacteria</taxon>
        <taxon>Bacillati</taxon>
        <taxon>Bacillota</taxon>
        <taxon>Clostridia</taxon>
        <taxon>Thermoanaerobacterales</taxon>
        <taxon>Thermoanaerobacterales Family IV. Incertae Sedis</taxon>
        <taxon>Mahella</taxon>
    </lineage>
</organism>
<dbReference type="SMART" id="SM00853">
    <property type="entry name" value="MutL_C"/>
    <property type="match status" value="1"/>
</dbReference>
<dbReference type="InterPro" id="IPR038973">
    <property type="entry name" value="MutL/Mlh/Pms-like"/>
</dbReference>
<dbReference type="GO" id="GO:0032300">
    <property type="term" value="C:mismatch repair complex"/>
    <property type="evidence" value="ECO:0007669"/>
    <property type="project" value="InterPro"/>
</dbReference>
<dbReference type="STRING" id="697281.Mahau_1929"/>
<accession>F4A1Q5</accession>
<dbReference type="SMART" id="SM01340">
    <property type="entry name" value="DNA_mis_repair"/>
    <property type="match status" value="1"/>
</dbReference>
<dbReference type="GO" id="GO:0005524">
    <property type="term" value="F:ATP binding"/>
    <property type="evidence" value="ECO:0007669"/>
    <property type="project" value="InterPro"/>
</dbReference>
<dbReference type="eggNOG" id="COG0323">
    <property type="taxonomic scope" value="Bacteria"/>
</dbReference>